<dbReference type="AlphaFoldDB" id="A0ABD1V376"/>
<proteinExistence type="predicted"/>
<dbReference type="EMBL" id="JBFOLK010000002">
    <property type="protein sequence ID" value="KAL2531763.1"/>
    <property type="molecule type" value="Genomic_DNA"/>
</dbReference>
<keyword evidence="3" id="KW-0548">Nucleotidyltransferase</keyword>
<dbReference type="PANTHER" id="PTHR46890">
    <property type="entry name" value="NON-LTR RETROLELEMENT REVERSE TRANSCRIPTASE-LIKE PROTEIN-RELATED"/>
    <property type="match status" value="1"/>
</dbReference>
<keyword evidence="1" id="KW-0812">Transmembrane</keyword>
<feature type="transmembrane region" description="Helical" evidence="1">
    <location>
        <begin position="68"/>
        <end position="87"/>
    </location>
</feature>
<reference evidence="4" key="1">
    <citation type="submission" date="2024-07" db="EMBL/GenBank/DDBJ databases">
        <title>Two chromosome-level genome assemblies of Korean endemic species Abeliophyllum distichum and Forsythia ovata (Oleaceae).</title>
        <authorList>
            <person name="Jang H."/>
        </authorList>
    </citation>
    <scope>NUCLEOTIDE SEQUENCE [LARGE SCALE GENOMIC DNA]</scope>
</reference>
<protein>
    <submittedName>
        <fullName evidence="3">Reverse transcriptase domain-containing protein</fullName>
    </submittedName>
</protein>
<sequence>MGRIIDHCRVGAPPVDTVVTQASKPFITSDPKPAVASSSKPVVVLATKEVDTPVPIADRAGKGKGKLLLLRFLDSGSQLLVLLQLWLYHLQWFMWDPPFSLLLLFLLLWLQSPFMILFFQSNIRSHDICPSSNENVEVSIFSDTANSIQLEVHLPGNFCRNSSDDLTSVYYSGICFLIVDLRARLHQISLSVDGPWLVGRDFNVIAHNGERTGINTRDKGISDFTDMMKNCGLTAAGYSGSQYTWANGKWSSDDDLGPRPFRFLNVWSRHHDFLGFISQKWSFPTHLTGIATLQKDIFRLKQGLRWWNRNVFGDMFQRIRDVECRIDKAKLDHSRYHSPFYRNILHQAQLNQTPTLTEVREAILSIDPDSVTRLDGFSSHFFQVCWNIVLEDVFQAVLDFFARGHLPKDFVATSIVFLPKRDNACRWLEYRPISLCTVFNKLITKLMNLRLSTLLPQIISSPQNGLISGWLIGDNVLLVQELLHTFDTKVRGGNVILKVDMAKAYDRMDWSFLISIMEI</sequence>
<dbReference type="GO" id="GO:0003964">
    <property type="term" value="F:RNA-directed DNA polymerase activity"/>
    <property type="evidence" value="ECO:0007669"/>
    <property type="project" value="UniProtKB-KW"/>
</dbReference>
<gene>
    <name evidence="3" type="ORF">Adt_05114</name>
</gene>
<keyword evidence="3" id="KW-0695">RNA-directed DNA polymerase</keyword>
<evidence type="ECO:0000313" key="3">
    <source>
        <dbReference type="EMBL" id="KAL2531763.1"/>
    </source>
</evidence>
<keyword evidence="1" id="KW-0472">Membrane</keyword>
<evidence type="ECO:0000313" key="4">
    <source>
        <dbReference type="Proteomes" id="UP001604336"/>
    </source>
</evidence>
<evidence type="ECO:0000256" key="1">
    <source>
        <dbReference type="SAM" id="Phobius"/>
    </source>
</evidence>
<organism evidence="3 4">
    <name type="scientific">Abeliophyllum distichum</name>
    <dbReference type="NCBI Taxonomy" id="126358"/>
    <lineage>
        <taxon>Eukaryota</taxon>
        <taxon>Viridiplantae</taxon>
        <taxon>Streptophyta</taxon>
        <taxon>Embryophyta</taxon>
        <taxon>Tracheophyta</taxon>
        <taxon>Spermatophyta</taxon>
        <taxon>Magnoliopsida</taxon>
        <taxon>eudicotyledons</taxon>
        <taxon>Gunneridae</taxon>
        <taxon>Pentapetalae</taxon>
        <taxon>asterids</taxon>
        <taxon>lamiids</taxon>
        <taxon>Lamiales</taxon>
        <taxon>Oleaceae</taxon>
        <taxon>Forsythieae</taxon>
        <taxon>Abeliophyllum</taxon>
    </lineage>
</organism>
<name>A0ABD1V376_9LAMI</name>
<dbReference type="Proteomes" id="UP001604336">
    <property type="component" value="Unassembled WGS sequence"/>
</dbReference>
<dbReference type="SUPFAM" id="SSF56219">
    <property type="entry name" value="DNase I-like"/>
    <property type="match status" value="1"/>
</dbReference>
<comment type="caution">
    <text evidence="3">The sequence shown here is derived from an EMBL/GenBank/DDBJ whole genome shotgun (WGS) entry which is preliminary data.</text>
</comment>
<dbReference type="Pfam" id="PF00078">
    <property type="entry name" value="RVT_1"/>
    <property type="match status" value="1"/>
</dbReference>
<dbReference type="PANTHER" id="PTHR46890:SF48">
    <property type="entry name" value="RNA-DIRECTED DNA POLYMERASE"/>
    <property type="match status" value="1"/>
</dbReference>
<feature type="transmembrane region" description="Helical" evidence="1">
    <location>
        <begin position="99"/>
        <end position="119"/>
    </location>
</feature>
<feature type="domain" description="Reverse transcriptase" evidence="2">
    <location>
        <begin position="399"/>
        <end position="519"/>
    </location>
</feature>
<dbReference type="InterPro" id="IPR000477">
    <property type="entry name" value="RT_dom"/>
</dbReference>
<dbReference type="InterPro" id="IPR052343">
    <property type="entry name" value="Retrotransposon-Effector_Assoc"/>
</dbReference>
<keyword evidence="4" id="KW-1185">Reference proteome</keyword>
<keyword evidence="1" id="KW-1133">Transmembrane helix</keyword>
<dbReference type="Gene3D" id="3.60.10.10">
    <property type="entry name" value="Endonuclease/exonuclease/phosphatase"/>
    <property type="match status" value="1"/>
</dbReference>
<dbReference type="PROSITE" id="PS50878">
    <property type="entry name" value="RT_POL"/>
    <property type="match status" value="1"/>
</dbReference>
<accession>A0ABD1V376</accession>
<evidence type="ECO:0000259" key="2">
    <source>
        <dbReference type="PROSITE" id="PS50878"/>
    </source>
</evidence>
<keyword evidence="3" id="KW-0808">Transferase</keyword>
<dbReference type="InterPro" id="IPR036691">
    <property type="entry name" value="Endo/exonu/phosph_ase_sf"/>
</dbReference>